<organism evidence="3 5">
    <name type="scientific">Flagellimonas pelagia</name>
    <dbReference type="NCBI Taxonomy" id="2306998"/>
    <lineage>
        <taxon>Bacteria</taxon>
        <taxon>Pseudomonadati</taxon>
        <taxon>Bacteroidota</taxon>
        <taxon>Flavobacteriia</taxon>
        <taxon>Flavobacteriales</taxon>
        <taxon>Flavobacteriaceae</taxon>
        <taxon>Flagellimonas</taxon>
    </lineage>
</organism>
<dbReference type="Proteomes" id="UP000321621">
    <property type="component" value="Unassembled WGS sequence"/>
</dbReference>
<evidence type="ECO:0000313" key="4">
    <source>
        <dbReference type="EMBL" id="TXJ92225.1"/>
    </source>
</evidence>
<feature type="domain" description="IFT52 GIFT" evidence="2">
    <location>
        <begin position="262"/>
        <end position="334"/>
    </location>
</feature>
<dbReference type="Proteomes" id="UP000266691">
    <property type="component" value="Unassembled WGS sequence"/>
</dbReference>
<comment type="caution">
    <text evidence="3">The sequence shown here is derived from an EMBL/GenBank/DDBJ whole genome shotgun (WGS) entry which is preliminary data.</text>
</comment>
<evidence type="ECO:0000259" key="2">
    <source>
        <dbReference type="Pfam" id="PF23355"/>
    </source>
</evidence>
<reference evidence="3 5" key="1">
    <citation type="submission" date="2018-08" db="EMBL/GenBank/DDBJ databases">
        <title>Proposal of Muricauda 72 sp.nov. and Muricauda NH166 sp.nov., isolated from seawater.</title>
        <authorList>
            <person name="Cheng H."/>
            <person name="Wu Y.-H."/>
            <person name="Guo L.-L."/>
            <person name="Xu X.-W."/>
        </authorList>
    </citation>
    <scope>NUCLEOTIDE SEQUENCE [LARGE SCALE GENOMIC DNA]</scope>
    <source>
        <strain evidence="3 5">72</strain>
    </source>
</reference>
<dbReference type="OrthoDB" id="118532at2"/>
<dbReference type="InterPro" id="IPR055458">
    <property type="entry name" value="IFT52_GIFT"/>
</dbReference>
<dbReference type="Gene3D" id="2.60.120.560">
    <property type="entry name" value="Exo-inulinase, domain 1"/>
    <property type="match status" value="1"/>
</dbReference>
<dbReference type="Pfam" id="PF23355">
    <property type="entry name" value="IFT52_GIFT"/>
    <property type="match status" value="1"/>
</dbReference>
<evidence type="ECO:0000313" key="3">
    <source>
        <dbReference type="EMBL" id="RIV43026.1"/>
    </source>
</evidence>
<name>A0A3A1NI01_9FLAO</name>
<proteinExistence type="predicted"/>
<evidence type="ECO:0000259" key="1">
    <source>
        <dbReference type="Pfam" id="PF06439"/>
    </source>
</evidence>
<dbReference type="EMBL" id="QXFI01000033">
    <property type="protein sequence ID" value="RIV43026.1"/>
    <property type="molecule type" value="Genomic_DNA"/>
</dbReference>
<dbReference type="AlphaFoldDB" id="A0A3A1NI01"/>
<dbReference type="RefSeq" id="WP_119648499.1">
    <property type="nucleotide sequence ID" value="NZ_QXFI01000033.1"/>
</dbReference>
<evidence type="ECO:0000313" key="6">
    <source>
        <dbReference type="Proteomes" id="UP000321621"/>
    </source>
</evidence>
<evidence type="ECO:0000313" key="5">
    <source>
        <dbReference type="Proteomes" id="UP000266691"/>
    </source>
</evidence>
<dbReference type="EMBL" id="VNWK01000033">
    <property type="protein sequence ID" value="TXJ92225.1"/>
    <property type="molecule type" value="Genomic_DNA"/>
</dbReference>
<dbReference type="InterPro" id="IPR010496">
    <property type="entry name" value="AL/BT2_dom"/>
</dbReference>
<dbReference type="Pfam" id="PF06439">
    <property type="entry name" value="3keto-disac_hyd"/>
    <property type="match status" value="1"/>
</dbReference>
<dbReference type="GO" id="GO:0016787">
    <property type="term" value="F:hydrolase activity"/>
    <property type="evidence" value="ECO:0007669"/>
    <property type="project" value="InterPro"/>
</dbReference>
<sequence length="433" mass="49231">MKQFSFSPTWAIMLFLSFTMMGQSNKKLTDPDSWEVQNRDVSFDMGVIHLDDRPGDGVLWLKGSDFHNGTIELDIKGKDKTQGSFVGLAFNGKNDSIFDAVYFRPFNFNDPKKQDHMMQYIAMPHLDWKKLREEHPGKYENTISPAPQPNDWFHVTLNINYPEVKVYVNHSMTPSLVVEQINLSGHGKIGLWVGESSEGWFKNISIKENKMNSLTHILMDVGHNPVFWNDPKSMSMENEKIGRVYMMSEELMKTANNVHAQVDYAYGELNDDLLANTDILFIHIPKEQYTENEVRAIHRFIDGGGGLFLIMDSDYWSSLNDTNVNDIIAPYGIQYGDAIPDKLPGGHTIKSEVTGKPLKISYHEARKVLGGTPFCYGDELGKAYSFGAYAKTMKGGKLVVMGDAMTALYMTSWQGVDDYQCQDFMQDVFNWLK</sequence>
<protein>
    <submittedName>
        <fullName evidence="3">DUF1080 domain-containing protein</fullName>
    </submittedName>
</protein>
<keyword evidence="6" id="KW-1185">Reference proteome</keyword>
<gene>
    <name evidence="3" type="ORF">D2V05_15585</name>
    <name evidence="4" type="ORF">FQ017_15450</name>
</gene>
<feature type="domain" description="3-keto-alpha-glucoside-1,2-lyase/3-keto-2-hydroxy-glucal hydratase" evidence="1">
    <location>
        <begin position="31"/>
        <end position="207"/>
    </location>
</feature>
<reference evidence="4 6" key="2">
    <citation type="submission" date="2019-07" db="EMBL/GenBank/DDBJ databases">
        <title>Draft genome of two Muricauda strains isolated from deep sea.</title>
        <authorList>
            <person name="Sun C."/>
        </authorList>
    </citation>
    <scope>NUCLEOTIDE SEQUENCE [LARGE SCALE GENOMIC DNA]</scope>
    <source>
        <strain evidence="4 6">72</strain>
    </source>
</reference>
<accession>A0A3A1NI01</accession>